<comment type="caution">
    <text evidence="1">The sequence shown here is derived from an EMBL/GenBank/DDBJ whole genome shotgun (WGS) entry which is preliminary data.</text>
</comment>
<sequence>MVVRTAKGNVALTGTPQCTVCHRTAAMLLYLLMGRIKEFCILDRFEREKKHKTSLGSISLHQLLEPRL</sequence>
<dbReference type="Proteomes" id="UP000287033">
    <property type="component" value="Unassembled WGS sequence"/>
</dbReference>
<proteinExistence type="predicted"/>
<dbReference type="AlphaFoldDB" id="A0A401SXF8"/>
<accession>A0A401SXF8</accession>
<protein>
    <submittedName>
        <fullName evidence="1">Uncharacterized protein</fullName>
    </submittedName>
</protein>
<reference evidence="1 2" key="1">
    <citation type="journal article" date="2018" name="Nat. Ecol. Evol.">
        <title>Shark genomes provide insights into elasmobranch evolution and the origin of vertebrates.</title>
        <authorList>
            <person name="Hara Y"/>
            <person name="Yamaguchi K"/>
            <person name="Onimaru K"/>
            <person name="Kadota M"/>
            <person name="Koyanagi M"/>
            <person name="Keeley SD"/>
            <person name="Tatsumi K"/>
            <person name="Tanaka K"/>
            <person name="Motone F"/>
            <person name="Kageyama Y"/>
            <person name="Nozu R"/>
            <person name="Adachi N"/>
            <person name="Nishimura O"/>
            <person name="Nakagawa R"/>
            <person name="Tanegashima C"/>
            <person name="Kiyatake I"/>
            <person name="Matsumoto R"/>
            <person name="Murakumo K"/>
            <person name="Nishida K"/>
            <person name="Terakita A"/>
            <person name="Kuratani S"/>
            <person name="Sato K"/>
            <person name="Hyodo S Kuraku.S."/>
        </authorList>
    </citation>
    <scope>NUCLEOTIDE SEQUENCE [LARGE SCALE GENOMIC DNA]</scope>
</reference>
<dbReference type="EMBL" id="BEZZ01000663">
    <property type="protein sequence ID" value="GCC35089.1"/>
    <property type="molecule type" value="Genomic_DNA"/>
</dbReference>
<gene>
    <name evidence="1" type="ORF">chiPu_0013569</name>
</gene>
<evidence type="ECO:0000313" key="1">
    <source>
        <dbReference type="EMBL" id="GCC35089.1"/>
    </source>
</evidence>
<organism evidence="1 2">
    <name type="scientific">Chiloscyllium punctatum</name>
    <name type="common">Brownbanded bambooshark</name>
    <name type="synonym">Hemiscyllium punctatum</name>
    <dbReference type="NCBI Taxonomy" id="137246"/>
    <lineage>
        <taxon>Eukaryota</taxon>
        <taxon>Metazoa</taxon>
        <taxon>Chordata</taxon>
        <taxon>Craniata</taxon>
        <taxon>Vertebrata</taxon>
        <taxon>Chondrichthyes</taxon>
        <taxon>Elasmobranchii</taxon>
        <taxon>Galeomorphii</taxon>
        <taxon>Galeoidea</taxon>
        <taxon>Orectolobiformes</taxon>
        <taxon>Hemiscylliidae</taxon>
        <taxon>Chiloscyllium</taxon>
    </lineage>
</organism>
<evidence type="ECO:0000313" key="2">
    <source>
        <dbReference type="Proteomes" id="UP000287033"/>
    </source>
</evidence>
<name>A0A401SXF8_CHIPU</name>
<keyword evidence="2" id="KW-1185">Reference proteome</keyword>